<organism evidence="3 4">
    <name type="scientific">Epicoccum nigrum</name>
    <name type="common">Soil fungus</name>
    <name type="synonym">Epicoccum purpurascens</name>
    <dbReference type="NCBI Taxonomy" id="105696"/>
    <lineage>
        <taxon>Eukaryota</taxon>
        <taxon>Fungi</taxon>
        <taxon>Dikarya</taxon>
        <taxon>Ascomycota</taxon>
        <taxon>Pezizomycotina</taxon>
        <taxon>Dothideomycetes</taxon>
        <taxon>Pleosporomycetidae</taxon>
        <taxon>Pleosporales</taxon>
        <taxon>Pleosporineae</taxon>
        <taxon>Didymellaceae</taxon>
        <taxon>Epicoccum</taxon>
    </lineage>
</organism>
<keyword evidence="2" id="KW-0812">Transmembrane</keyword>
<reference evidence="3 4" key="1">
    <citation type="journal article" date="2017" name="Genome Announc.">
        <title>Genome sequence of the saprophytic ascomycete Epicoccum nigrum ICMP 19927 strain isolated from New Zealand.</title>
        <authorList>
            <person name="Fokin M."/>
            <person name="Fleetwood D."/>
            <person name="Weir B.S."/>
            <person name="Villas-Boas S.G."/>
        </authorList>
    </citation>
    <scope>NUCLEOTIDE SEQUENCE [LARGE SCALE GENOMIC DNA]</scope>
    <source>
        <strain evidence="3 4">ICMP 19927</strain>
    </source>
</reference>
<proteinExistence type="predicted"/>
<evidence type="ECO:0000313" key="3">
    <source>
        <dbReference type="EMBL" id="OSS47210.1"/>
    </source>
</evidence>
<gene>
    <name evidence="3" type="ORF">B5807_09788</name>
</gene>
<feature type="transmembrane region" description="Helical" evidence="2">
    <location>
        <begin position="86"/>
        <end position="106"/>
    </location>
</feature>
<accession>A0A1Y2LTT6</accession>
<feature type="region of interest" description="Disordered" evidence="1">
    <location>
        <begin position="211"/>
        <end position="232"/>
    </location>
</feature>
<dbReference type="InParanoid" id="A0A1Y2LTT6"/>
<keyword evidence="2" id="KW-1133">Transmembrane helix</keyword>
<dbReference type="AlphaFoldDB" id="A0A1Y2LTT6"/>
<evidence type="ECO:0000256" key="1">
    <source>
        <dbReference type="SAM" id="MobiDB-lite"/>
    </source>
</evidence>
<evidence type="ECO:0000256" key="2">
    <source>
        <dbReference type="SAM" id="Phobius"/>
    </source>
</evidence>
<keyword evidence="4" id="KW-1185">Reference proteome</keyword>
<sequence>MSLQTPRSKPTPYPALPFHFLRTVQLLASLVVLSITFYFLRELRKEGYSFPWTFILLLTTTLLTLLTLASTLFLQLRQGHRPRLALALNGALAPLWVVSSALLGWWSSSTLRAGCGREAWDTDVGTNVCRAYKALFTFAFLGTAGTLAALALDGYVVKRSARGGRFVALQPHVHDGVWDGNATAELSGTGRRRARDGYAVPEGQWRYDDHEVDTGYRGAGEPVRQRSVERRM</sequence>
<dbReference type="EMBL" id="KZ107849">
    <property type="protein sequence ID" value="OSS47210.1"/>
    <property type="molecule type" value="Genomic_DNA"/>
</dbReference>
<dbReference type="Proteomes" id="UP000193240">
    <property type="component" value="Unassembled WGS sequence"/>
</dbReference>
<feature type="transmembrane region" description="Helical" evidence="2">
    <location>
        <begin position="52"/>
        <end position="74"/>
    </location>
</feature>
<feature type="transmembrane region" description="Helical" evidence="2">
    <location>
        <begin position="134"/>
        <end position="156"/>
    </location>
</feature>
<feature type="compositionally biased region" description="Basic and acidic residues" evidence="1">
    <location>
        <begin position="223"/>
        <end position="232"/>
    </location>
</feature>
<feature type="transmembrane region" description="Helical" evidence="2">
    <location>
        <begin position="20"/>
        <end position="40"/>
    </location>
</feature>
<evidence type="ECO:0008006" key="5">
    <source>
        <dbReference type="Google" id="ProtNLM"/>
    </source>
</evidence>
<dbReference type="OMA" id="WTFILLM"/>
<keyword evidence="2" id="KW-0472">Membrane</keyword>
<protein>
    <recommendedName>
        <fullName evidence="5">MARVEL domain-containing protein</fullName>
    </recommendedName>
</protein>
<evidence type="ECO:0000313" key="4">
    <source>
        <dbReference type="Proteomes" id="UP000193240"/>
    </source>
</evidence>
<name>A0A1Y2LTT6_EPING</name>